<name>A0A2H0UUI8_9BACT</name>
<feature type="transmembrane region" description="Helical" evidence="8">
    <location>
        <begin position="190"/>
        <end position="207"/>
    </location>
</feature>
<dbReference type="GO" id="GO:0005886">
    <property type="term" value="C:plasma membrane"/>
    <property type="evidence" value="ECO:0007669"/>
    <property type="project" value="UniProtKB-SubCell"/>
</dbReference>
<dbReference type="GO" id="GO:0015648">
    <property type="term" value="F:lipid-linked peptidoglycan transporter activity"/>
    <property type="evidence" value="ECO:0007669"/>
    <property type="project" value="UniProtKB-UniRule"/>
</dbReference>
<comment type="function">
    <text evidence="8">Involved in peptidoglycan biosynthesis. Transports lipid-linked peptidoglycan precursors from the inner to the outer leaflet of the cytoplasmic membrane.</text>
</comment>
<feature type="transmembrane region" description="Helical" evidence="8">
    <location>
        <begin position="318"/>
        <end position="341"/>
    </location>
</feature>
<feature type="transmembrane region" description="Helical" evidence="8">
    <location>
        <begin position="59"/>
        <end position="81"/>
    </location>
</feature>
<proteinExistence type="inferred from homology"/>
<keyword evidence="5 8" id="KW-0573">Peptidoglycan synthesis</keyword>
<evidence type="ECO:0000313" key="10">
    <source>
        <dbReference type="Proteomes" id="UP000230132"/>
    </source>
</evidence>
<evidence type="ECO:0000256" key="1">
    <source>
        <dbReference type="ARBA" id="ARBA00004651"/>
    </source>
</evidence>
<feature type="transmembrane region" description="Helical" evidence="8">
    <location>
        <begin position="361"/>
        <end position="386"/>
    </location>
</feature>
<feature type="transmembrane region" description="Helical" evidence="8">
    <location>
        <begin position="164"/>
        <end position="184"/>
    </location>
</feature>
<dbReference type="NCBIfam" id="TIGR01695">
    <property type="entry name" value="murJ_mviN"/>
    <property type="match status" value="1"/>
</dbReference>
<feature type="transmembrane region" description="Helical" evidence="8">
    <location>
        <begin position="275"/>
        <end position="292"/>
    </location>
</feature>
<dbReference type="UniPathway" id="UPA00219"/>
<evidence type="ECO:0000256" key="3">
    <source>
        <dbReference type="ARBA" id="ARBA00022692"/>
    </source>
</evidence>
<evidence type="ECO:0000313" key="9">
    <source>
        <dbReference type="EMBL" id="PIR90477.1"/>
    </source>
</evidence>
<keyword evidence="7 8" id="KW-0472">Membrane</keyword>
<accession>A0A2H0UUI8</accession>
<dbReference type="InterPro" id="IPR051050">
    <property type="entry name" value="Lipid_II_flippase_MurJ/MviN"/>
</dbReference>
<comment type="pathway">
    <text evidence="8">Cell wall biogenesis; peptidoglycan biosynthesis.</text>
</comment>
<dbReference type="EMBL" id="PFAX01000020">
    <property type="protein sequence ID" value="PIR90477.1"/>
    <property type="molecule type" value="Genomic_DNA"/>
</dbReference>
<keyword evidence="6 8" id="KW-1133">Transmembrane helix</keyword>
<evidence type="ECO:0000256" key="5">
    <source>
        <dbReference type="ARBA" id="ARBA00022984"/>
    </source>
</evidence>
<keyword evidence="3 8" id="KW-0812">Transmembrane</keyword>
<comment type="subcellular location">
    <subcellularLocation>
        <location evidence="1 8">Cell membrane</location>
        <topology evidence="1 8">Multi-pass membrane protein</topology>
    </subcellularLocation>
</comment>
<dbReference type="AlphaFoldDB" id="A0A2H0UUI8"/>
<dbReference type="GO" id="GO:0034204">
    <property type="term" value="P:lipid translocation"/>
    <property type="evidence" value="ECO:0007669"/>
    <property type="project" value="TreeGrafter"/>
</dbReference>
<keyword evidence="4 8" id="KW-0133">Cell shape</keyword>
<comment type="caution">
    <text evidence="9">The sequence shown here is derived from an EMBL/GenBank/DDBJ whole genome shotgun (WGS) entry which is preliminary data.</text>
</comment>
<dbReference type="Proteomes" id="UP000230132">
    <property type="component" value="Unassembled WGS sequence"/>
</dbReference>
<dbReference type="CDD" id="cd13123">
    <property type="entry name" value="MATE_MurJ_like"/>
    <property type="match status" value="1"/>
</dbReference>
<feature type="transmembrane region" description="Helical" evidence="8">
    <location>
        <begin position="12"/>
        <end position="33"/>
    </location>
</feature>
<feature type="transmembrane region" description="Helical" evidence="8">
    <location>
        <begin position="509"/>
        <end position="531"/>
    </location>
</feature>
<keyword evidence="8" id="KW-0961">Cell wall biogenesis/degradation</keyword>
<dbReference type="GO" id="GO:0071555">
    <property type="term" value="P:cell wall organization"/>
    <property type="evidence" value="ECO:0007669"/>
    <property type="project" value="UniProtKB-KW"/>
</dbReference>
<protein>
    <recommendedName>
        <fullName evidence="8">Probable lipid II flippase MurJ</fullName>
    </recommendedName>
</protein>
<dbReference type="GO" id="GO:0009252">
    <property type="term" value="P:peptidoglycan biosynthetic process"/>
    <property type="evidence" value="ECO:0007669"/>
    <property type="project" value="UniProtKB-UniRule"/>
</dbReference>
<evidence type="ECO:0000256" key="4">
    <source>
        <dbReference type="ARBA" id="ARBA00022960"/>
    </source>
</evidence>
<dbReference type="InterPro" id="IPR004268">
    <property type="entry name" value="MurJ"/>
</dbReference>
<evidence type="ECO:0000256" key="8">
    <source>
        <dbReference type="HAMAP-Rule" id="MF_02078"/>
    </source>
</evidence>
<dbReference type="GO" id="GO:0008360">
    <property type="term" value="P:regulation of cell shape"/>
    <property type="evidence" value="ECO:0007669"/>
    <property type="project" value="UniProtKB-KW"/>
</dbReference>
<feature type="transmembrane region" description="Helical" evidence="8">
    <location>
        <begin position="137"/>
        <end position="157"/>
    </location>
</feature>
<evidence type="ECO:0000256" key="7">
    <source>
        <dbReference type="ARBA" id="ARBA00023136"/>
    </source>
</evidence>
<organism evidence="9 10">
    <name type="scientific">bacterium (Candidatus Gribaldobacteria) CG10_big_fil_rev_8_21_14_0_10_37_21</name>
    <dbReference type="NCBI Taxonomy" id="2014275"/>
    <lineage>
        <taxon>Bacteria</taxon>
        <taxon>Candidatus Gribaldobacteria</taxon>
    </lineage>
</organism>
<feature type="transmembrane region" description="Helical" evidence="8">
    <location>
        <begin position="247"/>
        <end position="269"/>
    </location>
</feature>
<dbReference type="HAMAP" id="MF_02078">
    <property type="entry name" value="MurJ_MviN"/>
    <property type="match status" value="1"/>
</dbReference>
<keyword evidence="8" id="KW-0813">Transport</keyword>
<feature type="transmembrane region" description="Helical" evidence="8">
    <location>
        <begin position="436"/>
        <end position="459"/>
    </location>
</feature>
<dbReference type="PRINTS" id="PR01806">
    <property type="entry name" value="VIRFACTRMVIN"/>
</dbReference>
<comment type="similarity">
    <text evidence="8">Belongs to the MurJ/MviN family.</text>
</comment>
<sequence length="547" mass="61133">MLNKIFHSKTKTVSFAALILALSTIVSRFLGILRNNFLGNIFPPEQVDVYLASFRIPDLVYGILITGGITAAFLPVFSHYFKENKEEAKKLTQNVFFTFVLGLSLLSFVMLIFSSKIVNLAFPGFSIFQKAQTTDLMRVMLLSPIVLGASAIVSSVLQYFDFFLAYSLAPIFYNLGIISGILFFSKRFGLLGLAFGVVAGAVAHLLIQLPSFFKTGMTLRPVFNLKSKGLYKILTMTIPRAIGSAGYYLNLLIITGLASLLPAGSILAFSFANDIYGVPMGLIGISFAVAVFPQLSKCFAQKEEENFLKSFKKTFSDILFFALPLSVLMFLLRAQIVRLLYGTRILGEGYFSWDLTRLTAASVGILCFSIFASCLIPFLSRVFYALKNTKTPVIISLICIVLNLGLSFWLISVLRGDNFFIQFLISFLKLQNLKSVAVLALPIALTTSTILQTFLLYLLLKKKIKGLKIPLVFPKWFRLILANLLMGVFLFFALRFFNLFFNTNKVLGLFFQVGLSSFLSFVVYLVLGWAFKCFKPSRVLICLKIHF</sequence>
<dbReference type="Pfam" id="PF03023">
    <property type="entry name" value="MurJ"/>
    <property type="match status" value="1"/>
</dbReference>
<gene>
    <name evidence="9" type="primary">mviN</name>
    <name evidence="8" type="synonym">murJ</name>
    <name evidence="9" type="ORF">COU05_01835</name>
</gene>
<keyword evidence="2 8" id="KW-1003">Cell membrane</keyword>
<reference evidence="10" key="1">
    <citation type="submission" date="2017-09" db="EMBL/GenBank/DDBJ databases">
        <title>Depth-based differentiation of microbial function through sediment-hosted aquifers and enrichment of novel symbionts in the deep terrestrial subsurface.</title>
        <authorList>
            <person name="Probst A.J."/>
            <person name="Ladd B."/>
            <person name="Jarett J.K."/>
            <person name="Geller-Mcgrath D.E."/>
            <person name="Sieber C.M.K."/>
            <person name="Emerson J.B."/>
            <person name="Anantharaman K."/>
            <person name="Thomas B.C."/>
            <person name="Malmstrom R."/>
            <person name="Stieglmeier M."/>
            <person name="Klingl A."/>
            <person name="Woyke T."/>
            <person name="Ryan C.M."/>
            <person name="Banfield J.F."/>
        </authorList>
    </citation>
    <scope>NUCLEOTIDE SEQUENCE [LARGE SCALE GENOMIC DNA]</scope>
</reference>
<dbReference type="PANTHER" id="PTHR47019">
    <property type="entry name" value="LIPID II FLIPPASE MURJ"/>
    <property type="match status" value="1"/>
</dbReference>
<dbReference type="PANTHER" id="PTHR47019:SF1">
    <property type="entry name" value="LIPID II FLIPPASE MURJ"/>
    <property type="match status" value="1"/>
</dbReference>
<feature type="transmembrane region" description="Helical" evidence="8">
    <location>
        <begin position="393"/>
        <end position="416"/>
    </location>
</feature>
<feature type="transmembrane region" description="Helical" evidence="8">
    <location>
        <begin position="479"/>
        <end position="497"/>
    </location>
</feature>
<feature type="transmembrane region" description="Helical" evidence="8">
    <location>
        <begin position="93"/>
        <end position="117"/>
    </location>
</feature>
<evidence type="ECO:0000256" key="2">
    <source>
        <dbReference type="ARBA" id="ARBA00022475"/>
    </source>
</evidence>
<evidence type="ECO:0000256" key="6">
    <source>
        <dbReference type="ARBA" id="ARBA00022989"/>
    </source>
</evidence>